<dbReference type="AlphaFoldDB" id="A0A438JEU6"/>
<feature type="region of interest" description="Disordered" evidence="1">
    <location>
        <begin position="23"/>
        <end position="79"/>
    </location>
</feature>
<comment type="caution">
    <text evidence="2">The sequence shown here is derived from an EMBL/GenBank/DDBJ whole genome shotgun (WGS) entry which is preliminary data.</text>
</comment>
<feature type="compositionally biased region" description="Basic residues" evidence="1">
    <location>
        <begin position="65"/>
        <end position="75"/>
    </location>
</feature>
<accession>A0A438JEU6</accession>
<dbReference type="InterPro" id="IPR036691">
    <property type="entry name" value="Endo/exonu/phosph_ase_sf"/>
</dbReference>
<gene>
    <name evidence="2" type="primary">YTX2_503</name>
    <name evidence="2" type="ORF">CK203_025202</name>
</gene>
<dbReference type="PANTHER" id="PTHR46890:SF50">
    <property type="entry name" value="RNA-DIRECTED DNA POLYMERASE, EUKARYOTA, REVERSE TRANSCRIPTASE ZINC-BINDING DOMAIN PROTEIN-RELATED"/>
    <property type="match status" value="1"/>
</dbReference>
<dbReference type="SUPFAM" id="SSF56219">
    <property type="entry name" value="DNase I-like"/>
    <property type="match status" value="1"/>
</dbReference>
<feature type="compositionally biased region" description="Polar residues" evidence="1">
    <location>
        <begin position="45"/>
        <end position="62"/>
    </location>
</feature>
<dbReference type="EMBL" id="QGNW01000045">
    <property type="protein sequence ID" value="RVX07470.1"/>
    <property type="molecule type" value="Genomic_DNA"/>
</dbReference>
<dbReference type="InterPro" id="IPR052343">
    <property type="entry name" value="Retrotransposon-Effector_Assoc"/>
</dbReference>
<sequence>MHEISSTIFVAPPKDDAFEAGTRMERRFSASPQSLGFRKSCSGEGASSTRGAADNQQRSSLKASIHSKGKEKLRKSSNVEDKVGSKGFEGFIHRGSSVMVFPYSPVTIEKGLNSVGTCGMMVVENIELTCLNQMSKGINSLQTMPNTPIEAPNLVTVSQGDAKFFPMGGFQIEGLSSSKMAKVCEVLSSLDIKVYSRRKNRGLGSRKKRRVVKDILQLENPIVVMFQETKREVCDKRFVGSVWSIRNKEWAALPTFGALGGILIIWDSKKLCSEEVHFFPHSLQEVLPRWTSDHWLMVLDTNPFKWGPTPSFKDCFSSWWRGFQGNGWEGHKFMSEIANIDAVEQEGILSPELSAQRALRKGELYSSPPRESWRVEGLDWSPISEESASRLDSPFTKEEISKAIFQLDKDKASGPDGFTIAGFQDCWDVIKEDLVRVFVEFYRSGIINQSTNATFIALLPKRSQTKKISDFRPSSLITCLYKIIAKVLSGRLRDVLSETIHSNQGAFVQGRQNLNAVLIANEIVDEKRQSEEKGESSKLTLKRLITM</sequence>
<protein>
    <submittedName>
        <fullName evidence="2">Transposon TX1 uncharacterized 149 kDa protein</fullName>
    </submittedName>
</protein>
<reference evidence="2 3" key="1">
    <citation type="journal article" date="2018" name="PLoS Genet.">
        <title>Population sequencing reveals clonal diversity and ancestral inbreeding in the grapevine cultivar Chardonnay.</title>
        <authorList>
            <person name="Roach M.J."/>
            <person name="Johnson D.L."/>
            <person name="Bohlmann J."/>
            <person name="van Vuuren H.J."/>
            <person name="Jones S.J."/>
            <person name="Pretorius I.S."/>
            <person name="Schmidt S.A."/>
            <person name="Borneman A.R."/>
        </authorList>
    </citation>
    <scope>NUCLEOTIDE SEQUENCE [LARGE SCALE GENOMIC DNA]</scope>
    <source>
        <strain evidence="3">cv. Chardonnay</strain>
        <tissue evidence="2">Leaf</tissue>
    </source>
</reference>
<dbReference type="PANTHER" id="PTHR46890">
    <property type="entry name" value="NON-LTR RETROLELEMENT REVERSE TRANSCRIPTASE-LIKE PROTEIN-RELATED"/>
    <property type="match status" value="1"/>
</dbReference>
<proteinExistence type="predicted"/>
<dbReference type="Proteomes" id="UP000288805">
    <property type="component" value="Unassembled WGS sequence"/>
</dbReference>
<evidence type="ECO:0000313" key="3">
    <source>
        <dbReference type="Proteomes" id="UP000288805"/>
    </source>
</evidence>
<evidence type="ECO:0000256" key="1">
    <source>
        <dbReference type="SAM" id="MobiDB-lite"/>
    </source>
</evidence>
<organism evidence="2 3">
    <name type="scientific">Vitis vinifera</name>
    <name type="common">Grape</name>
    <dbReference type="NCBI Taxonomy" id="29760"/>
    <lineage>
        <taxon>Eukaryota</taxon>
        <taxon>Viridiplantae</taxon>
        <taxon>Streptophyta</taxon>
        <taxon>Embryophyta</taxon>
        <taxon>Tracheophyta</taxon>
        <taxon>Spermatophyta</taxon>
        <taxon>Magnoliopsida</taxon>
        <taxon>eudicotyledons</taxon>
        <taxon>Gunneridae</taxon>
        <taxon>Pentapetalae</taxon>
        <taxon>rosids</taxon>
        <taxon>Vitales</taxon>
        <taxon>Vitaceae</taxon>
        <taxon>Viteae</taxon>
        <taxon>Vitis</taxon>
    </lineage>
</organism>
<evidence type="ECO:0000313" key="2">
    <source>
        <dbReference type="EMBL" id="RVX07470.1"/>
    </source>
</evidence>
<name>A0A438JEU6_VITVI</name>